<feature type="active site" description="Nucleophile" evidence="6">
    <location>
        <position position="457"/>
    </location>
</feature>
<dbReference type="CDD" id="cd14791">
    <property type="entry name" value="GH36"/>
    <property type="match status" value="1"/>
</dbReference>
<feature type="active site" description="Proton donor" evidence="6">
    <location>
        <position position="532"/>
    </location>
</feature>
<dbReference type="InterPro" id="IPR000111">
    <property type="entry name" value="Glyco_hydro_27/36_CS"/>
</dbReference>
<dbReference type="GO" id="GO:0016052">
    <property type="term" value="P:carbohydrate catabolic process"/>
    <property type="evidence" value="ECO:0007669"/>
    <property type="project" value="InterPro"/>
</dbReference>
<evidence type="ECO:0000256" key="1">
    <source>
        <dbReference type="ARBA" id="ARBA00001255"/>
    </source>
</evidence>
<feature type="binding site" evidence="7">
    <location>
        <position position="532"/>
    </location>
    <ligand>
        <name>substrate</name>
    </ligand>
</feature>
<feature type="binding site" evidence="7">
    <location>
        <position position="180"/>
    </location>
    <ligand>
        <name>substrate</name>
    </ligand>
</feature>
<sequence length="709" mass="78281">MASVAVDRERRVWSLSTAHTTYALHATGHGTLVQLHWGARLTLDEAAGLAGRAYTIAPYNLPLDIEEQLPIDGGLRWGVPSLQVTFPGGVRSLELTLVADEMTPGVESAQLDLVLADTHYPLEVVLHYRVREATDVVERWVTLRHTGARPGHIAVHRADSGNWLLPELAAYRYSAVFGAWSAENQLVREPLPQGEFTLGSRHGITGHHANPWVMLDDGTATEERGEVWGVALAWSGTWRLTAQRRFENRVSVTAGFGHDGVTWRLRPGEELTTPPVLGLWTDGGFGAASRAWHAHARRHVLPAAGEVRPVLYNSWEAVAFDVDEAGQLEIARKAADLGVELFVMDDGWFGSRVNSSAGLGDWWPNPDRFPAGLGRLADEVRRLGMGFGVWVEPEMVNPDSDLYRAHPDWVLHYPHRRRDELRTQLVLNFAREDVREWAFGWLDKLVGDHGIDFLKWDMNRAFSQAGWPAREQDGDGVGDQDRLWIDHTRNVYAVMDRLRADHPALRIESCAGGGGRVDFGMLARTDEVWTSDNTDAFHRQSIQHGFGQVYPPGVMAAWVTDAARAPLAYRFHVAMAGALGVGGNLHAWSSTDLAEARRLVAAYKNIRTTIQHGEQYRLGSEPGRGLSAVQYVYGDQVAVLLYHPHPGVRPAPGALRLQGLAPAGLYEEHSEAGGLRATGRVLATAGLPLDHRLPTGDWGSALIRLRRVG</sequence>
<dbReference type="EC" id="3.2.1.22" evidence="2 5"/>
<evidence type="ECO:0000256" key="7">
    <source>
        <dbReference type="PIRSR" id="PIRSR005536-2"/>
    </source>
</evidence>
<feature type="binding site" evidence="7">
    <location>
        <begin position="345"/>
        <end position="346"/>
    </location>
    <ligand>
        <name>substrate</name>
    </ligand>
</feature>
<evidence type="ECO:0000259" key="8">
    <source>
        <dbReference type="Pfam" id="PF16874"/>
    </source>
</evidence>
<gene>
    <name evidence="10" type="ORF">SCOCK_150102</name>
</gene>
<dbReference type="InterPro" id="IPR031704">
    <property type="entry name" value="Glyco_hydro_36_N"/>
</dbReference>
<dbReference type="InterPro" id="IPR031705">
    <property type="entry name" value="Glyco_hydro_36_C"/>
</dbReference>
<dbReference type="Gene3D" id="2.60.40.1180">
    <property type="entry name" value="Golgi alpha-mannosidase II"/>
    <property type="match status" value="1"/>
</dbReference>
<dbReference type="PANTHER" id="PTHR43053">
    <property type="entry name" value="GLYCOSIDASE FAMILY 31"/>
    <property type="match status" value="1"/>
</dbReference>
<proteinExistence type="inferred from homology"/>
<dbReference type="PRINTS" id="PR00743">
    <property type="entry name" value="GLHYDRLASE36"/>
</dbReference>
<feature type="binding site" evidence="7">
    <location>
        <begin position="455"/>
        <end position="459"/>
    </location>
    <ligand>
        <name>substrate</name>
    </ligand>
</feature>
<dbReference type="RefSeq" id="WP_251486209.1">
    <property type="nucleotide sequence ID" value="NZ_CAJSLV010000043.1"/>
</dbReference>
<dbReference type="Gene3D" id="2.70.98.60">
    <property type="entry name" value="alpha-galactosidase from lactobacil brevis"/>
    <property type="match status" value="1"/>
</dbReference>
<keyword evidence="4 5" id="KW-0326">Glycosidase</keyword>
<dbReference type="InterPro" id="IPR017853">
    <property type="entry name" value="GH"/>
</dbReference>
<dbReference type="EMBL" id="CAJSLV010000043">
    <property type="protein sequence ID" value="CAG6392130.1"/>
    <property type="molecule type" value="Genomic_DNA"/>
</dbReference>
<dbReference type="GO" id="GO:0004557">
    <property type="term" value="F:alpha-galactosidase activity"/>
    <property type="evidence" value="ECO:0007669"/>
    <property type="project" value="UniProtKB-UniRule"/>
</dbReference>
<reference evidence="10" key="1">
    <citation type="submission" date="2021-05" db="EMBL/GenBank/DDBJ databases">
        <authorList>
            <person name="Arsene-Ploetze F."/>
        </authorList>
    </citation>
    <scope>NUCLEOTIDE SEQUENCE</scope>
    <source>
        <strain evidence="10">DSM 42138</strain>
    </source>
</reference>
<dbReference type="PANTHER" id="PTHR43053:SF3">
    <property type="entry name" value="ALPHA-GALACTOSIDASE C-RELATED"/>
    <property type="match status" value="1"/>
</dbReference>
<dbReference type="InterPro" id="IPR038417">
    <property type="entry name" value="Alpga-gal_N_sf"/>
</dbReference>
<evidence type="ECO:0000313" key="11">
    <source>
        <dbReference type="Proteomes" id="UP001152519"/>
    </source>
</evidence>
<keyword evidence="3 5" id="KW-0378">Hydrolase</keyword>
<name>A0A9W4GP60_9ACTN</name>
<comment type="caution">
    <text evidence="10">The sequence shown here is derived from an EMBL/GenBank/DDBJ whole genome shotgun (WGS) entry which is preliminary data.</text>
</comment>
<feature type="domain" description="Glycosyl hydrolase family 36 C-terminal" evidence="8">
    <location>
        <begin position="627"/>
        <end position="705"/>
    </location>
</feature>
<accession>A0A9W4GP60</accession>
<dbReference type="InterPro" id="IPR013785">
    <property type="entry name" value="Aldolase_TIM"/>
</dbReference>
<feature type="binding site" evidence="7">
    <location>
        <position position="510"/>
    </location>
    <ligand>
        <name>substrate</name>
    </ligand>
</feature>
<keyword evidence="11" id="KW-1185">Reference proteome</keyword>
<comment type="similarity">
    <text evidence="5">Belongs to the glycosyl hydrolase.</text>
</comment>
<dbReference type="PROSITE" id="PS00512">
    <property type="entry name" value="ALPHA_GALACTOSIDASE"/>
    <property type="match status" value="1"/>
</dbReference>
<evidence type="ECO:0000256" key="6">
    <source>
        <dbReference type="PIRSR" id="PIRSR005536-1"/>
    </source>
</evidence>
<evidence type="ECO:0000256" key="2">
    <source>
        <dbReference type="ARBA" id="ARBA00012755"/>
    </source>
</evidence>
<dbReference type="InterPro" id="IPR050985">
    <property type="entry name" value="Alpha-glycosidase_related"/>
</dbReference>
<dbReference type="InterPro" id="IPR002252">
    <property type="entry name" value="Glyco_hydro_36"/>
</dbReference>
<dbReference type="InterPro" id="IPR013780">
    <property type="entry name" value="Glyco_hydro_b"/>
</dbReference>
<dbReference type="PIRSF" id="PIRSF005536">
    <property type="entry name" value="Agal"/>
    <property type="match status" value="1"/>
</dbReference>
<dbReference type="Pfam" id="PF16874">
    <property type="entry name" value="Glyco_hydro_36C"/>
    <property type="match status" value="1"/>
</dbReference>
<evidence type="ECO:0000256" key="3">
    <source>
        <dbReference type="ARBA" id="ARBA00022801"/>
    </source>
</evidence>
<evidence type="ECO:0000256" key="4">
    <source>
        <dbReference type="ARBA" id="ARBA00023295"/>
    </source>
</evidence>
<feature type="binding site" evidence="7">
    <location>
        <position position="422"/>
    </location>
    <ligand>
        <name>substrate</name>
    </ligand>
</feature>
<dbReference type="FunFam" id="3.20.20.70:FF:000118">
    <property type="entry name" value="Alpha-galactosidase"/>
    <property type="match status" value="1"/>
</dbReference>
<dbReference type="Pfam" id="PF16875">
    <property type="entry name" value="Glyco_hydro_36N"/>
    <property type="match status" value="1"/>
</dbReference>
<dbReference type="Pfam" id="PF02065">
    <property type="entry name" value="Melibiase"/>
    <property type="match status" value="1"/>
</dbReference>
<evidence type="ECO:0000259" key="9">
    <source>
        <dbReference type="Pfam" id="PF16875"/>
    </source>
</evidence>
<organism evidence="10 11">
    <name type="scientific">Actinacidiphila cocklensis</name>
    <dbReference type="NCBI Taxonomy" id="887465"/>
    <lineage>
        <taxon>Bacteria</taxon>
        <taxon>Bacillati</taxon>
        <taxon>Actinomycetota</taxon>
        <taxon>Actinomycetes</taxon>
        <taxon>Kitasatosporales</taxon>
        <taxon>Streptomycetaceae</taxon>
        <taxon>Actinacidiphila</taxon>
    </lineage>
</organism>
<evidence type="ECO:0000313" key="10">
    <source>
        <dbReference type="EMBL" id="CAG6392130.1"/>
    </source>
</evidence>
<feature type="domain" description="Glycosyl hydrolase family 36 N-terminal" evidence="9">
    <location>
        <begin position="30"/>
        <end position="265"/>
    </location>
</feature>
<comment type="catalytic activity">
    <reaction evidence="1 5">
        <text>Hydrolysis of terminal, non-reducing alpha-D-galactose residues in alpha-D-galactosides, including galactose oligosaccharides, galactomannans and galactolipids.</text>
        <dbReference type="EC" id="3.2.1.22"/>
    </reaction>
</comment>
<dbReference type="AlphaFoldDB" id="A0A9W4GP60"/>
<evidence type="ECO:0000256" key="5">
    <source>
        <dbReference type="PIRNR" id="PIRNR005536"/>
    </source>
</evidence>
<dbReference type="SUPFAM" id="SSF51445">
    <property type="entry name" value="(Trans)glycosidases"/>
    <property type="match status" value="1"/>
</dbReference>
<dbReference type="Proteomes" id="UP001152519">
    <property type="component" value="Unassembled WGS sequence"/>
</dbReference>
<protein>
    <recommendedName>
        <fullName evidence="2 5">Alpha-galactosidase</fullName>
        <ecNumber evidence="2 5">3.2.1.22</ecNumber>
    </recommendedName>
</protein>
<dbReference type="Gene3D" id="3.20.20.70">
    <property type="entry name" value="Aldolase class I"/>
    <property type="match status" value="1"/>
</dbReference>